<dbReference type="AlphaFoldDB" id="A0A977PL53"/>
<evidence type="ECO:0000313" key="2">
    <source>
        <dbReference type="Proteomes" id="UP001063698"/>
    </source>
</evidence>
<evidence type="ECO:0000313" key="1">
    <source>
        <dbReference type="EMBL" id="UXD22697.1"/>
    </source>
</evidence>
<accession>A0A977PL53</accession>
<gene>
    <name evidence="1" type="ORF">IPA_07440</name>
</gene>
<proteinExistence type="predicted"/>
<reference evidence="1" key="1">
    <citation type="submission" date="2013-11" db="EMBL/GenBank/DDBJ databases">
        <title>Comparative genomics of Ignicoccus.</title>
        <authorList>
            <person name="Podar M."/>
        </authorList>
    </citation>
    <scope>NUCLEOTIDE SEQUENCE</scope>
    <source>
        <strain evidence="1">DSM 13166</strain>
    </source>
</reference>
<sequence length="232" mass="27128">MDYRKRLIMSIIEEVPIISVWRLSKISFILDNKLNWMAFEWSKEWYAPTPVDIASTLEELLMEEYIGYKLCPKISVVALKSVNNNRILRKKVREVVQETFALSPMELLERVYELKGMKPDCWTCEIEMLIEEVNKGKRDAMRELIGRLTEQYSDAIKLLPFMSLNKLEEALVKIAKERDLRSSIFILIGLLQDLRDAASLGNVKEIIRARKRLLDSLRLFIDNSFPKDLMSP</sequence>
<dbReference type="Proteomes" id="UP001063698">
    <property type="component" value="Chromosome"/>
</dbReference>
<protein>
    <submittedName>
        <fullName evidence="1">Uncharacterized protein</fullName>
    </submittedName>
</protein>
<organism evidence="1 2">
    <name type="scientific">Ignicoccus pacificus DSM 13166</name>
    <dbReference type="NCBI Taxonomy" id="940294"/>
    <lineage>
        <taxon>Archaea</taxon>
        <taxon>Thermoproteota</taxon>
        <taxon>Thermoprotei</taxon>
        <taxon>Desulfurococcales</taxon>
        <taxon>Desulfurococcaceae</taxon>
        <taxon>Ignicoccus</taxon>
    </lineage>
</organism>
<dbReference type="EMBL" id="CP006868">
    <property type="protein sequence ID" value="UXD22697.1"/>
    <property type="molecule type" value="Genomic_DNA"/>
</dbReference>
<dbReference type="KEGG" id="ipc:IPA_07440"/>
<keyword evidence="2" id="KW-1185">Reference proteome</keyword>
<name>A0A977PL53_9CREN</name>